<reference evidence="1 2" key="1">
    <citation type="submission" date="2024-02" db="EMBL/GenBank/DDBJ databases">
        <title>First report Erwinia aphidicola in onion in Chile.</title>
        <authorList>
            <person name="Valenzuela M."/>
            <person name="Pena M."/>
            <person name="Dutta B."/>
        </authorList>
    </citation>
    <scope>NUCLEOTIDE SEQUENCE [LARGE SCALE GENOMIC DNA]</scope>
    <source>
        <strain evidence="1 2">QCJ3A</strain>
    </source>
</reference>
<sequence>MNINARIVKAVVTLPILGTVSRDAGGNIKKHGESYHVNIFAANPSWKEETPKDLLVVGVLTGGGYTSGPHKRSQQVILPEGRELVALRMNDDGTPASWDSLPVSIDDGDTAFTVPDGKVYSTEVIVNTDTKENEHSRLAELVSSAISERIRKELLPGGLLYSR</sequence>
<name>A0ABU8DM59_ERWAP</name>
<evidence type="ECO:0000313" key="2">
    <source>
        <dbReference type="Proteomes" id="UP001306592"/>
    </source>
</evidence>
<evidence type="ECO:0000313" key="1">
    <source>
        <dbReference type="EMBL" id="MEI2684602.1"/>
    </source>
</evidence>
<dbReference type="EMBL" id="JBANEI010000035">
    <property type="protein sequence ID" value="MEI2684602.1"/>
    <property type="molecule type" value="Genomic_DNA"/>
</dbReference>
<protein>
    <submittedName>
        <fullName evidence="1">Uncharacterized protein</fullName>
    </submittedName>
</protein>
<organism evidence="1 2">
    <name type="scientific">Erwinia aphidicola</name>
    <dbReference type="NCBI Taxonomy" id="68334"/>
    <lineage>
        <taxon>Bacteria</taxon>
        <taxon>Pseudomonadati</taxon>
        <taxon>Pseudomonadota</taxon>
        <taxon>Gammaproteobacteria</taxon>
        <taxon>Enterobacterales</taxon>
        <taxon>Erwiniaceae</taxon>
        <taxon>Erwinia</taxon>
    </lineage>
</organism>
<proteinExistence type="predicted"/>
<gene>
    <name evidence="1" type="ORF">V8N49_23600</name>
</gene>
<keyword evidence="2" id="KW-1185">Reference proteome</keyword>
<dbReference type="Proteomes" id="UP001306592">
    <property type="component" value="Unassembled WGS sequence"/>
</dbReference>
<accession>A0ABU8DM59</accession>
<dbReference type="RefSeq" id="WP_336204401.1">
    <property type="nucleotide sequence ID" value="NZ_JBANEI010000035.1"/>
</dbReference>
<comment type="caution">
    <text evidence="1">The sequence shown here is derived from an EMBL/GenBank/DDBJ whole genome shotgun (WGS) entry which is preliminary data.</text>
</comment>